<dbReference type="InterPro" id="IPR050090">
    <property type="entry name" value="Tyrosine_recombinase_XerCD"/>
</dbReference>
<dbReference type="InterPro" id="IPR013762">
    <property type="entry name" value="Integrase-like_cat_sf"/>
</dbReference>
<reference evidence="5" key="1">
    <citation type="journal article" date="2014" name="Stand. Genomic Sci.">
        <title>Complete genome sequence of Burkholderia phymatum STM815(T), a broad host range and efficient nitrogen-fixing symbiont of Mimosa species.</title>
        <authorList>
            <person name="Moulin L."/>
            <person name="Klonowska A."/>
            <person name="Caroline B."/>
            <person name="Booth K."/>
            <person name="Vriezen J.A."/>
            <person name="Melkonian R."/>
            <person name="James E.K."/>
            <person name="Young J.P."/>
            <person name="Bena G."/>
            <person name="Hauser L."/>
            <person name="Land M."/>
            <person name="Kyrpides N."/>
            <person name="Bruce D."/>
            <person name="Chain P."/>
            <person name="Copeland A."/>
            <person name="Pitluck S."/>
            <person name="Woyke T."/>
            <person name="Lizotte-Waniewski M."/>
            <person name="Bristow J."/>
            <person name="Riley M."/>
        </authorList>
    </citation>
    <scope>NUCLEOTIDE SEQUENCE [LARGE SCALE GENOMIC DNA]</scope>
    <source>
        <strain evidence="5">DSM 17167 / CIP 108236 / LMG 21445 / STM815</strain>
    </source>
</reference>
<dbReference type="GO" id="GO:0015074">
    <property type="term" value="P:DNA integration"/>
    <property type="evidence" value="ECO:0007669"/>
    <property type="project" value="UniProtKB-KW"/>
</dbReference>
<dbReference type="GO" id="GO:0006310">
    <property type="term" value="P:DNA recombination"/>
    <property type="evidence" value="ECO:0007669"/>
    <property type="project" value="UniProtKB-KW"/>
</dbReference>
<gene>
    <name evidence="4" type="ordered locus">Bphy_4899</name>
</gene>
<evidence type="ECO:0000259" key="3">
    <source>
        <dbReference type="PROSITE" id="PS51898"/>
    </source>
</evidence>
<dbReference type="PANTHER" id="PTHR30349:SF90">
    <property type="entry name" value="TYROSINE RECOMBINASE XERD"/>
    <property type="match status" value="1"/>
</dbReference>
<sequence length="419" mass="47319">MTVSKLAAHSSRCSITIGSPVDAIVSKYVDHLRALRYADDTIQHYLASLRHFTHRLNKRLTLADIDNALVTEFVDLHLPHCRCPRPCMRHVNTVRAALRHLLAVLKQEGLCNVGRPQLHTPVDVELELFRHYLVDSCGYAQTTCRNRLWHIRNFLDSVVGQEPVTADRLTSTDIENFTARCFKGRCHATRRSYCVDLASYLRFRGLHGDDTRALLAAIPKMAPPIPARLPIAMTDRELDLFFAAFDLTKPIGMRDFAIARCLSDLALRRMEVARLQLGSFDWPNGTVTLTHNKGGRERKLPLPVQTAHALVRYLQHGRPDTSNRAVFVRQIAPYDKPISAVAINHLVRAAFVRAGLGERFRGVHVLRRTAATRLIRGGASLKEVADVLGHRHLNTTTIYTGVDLDRLRKVAQPWPERQS</sequence>
<keyword evidence="2" id="KW-0233">DNA recombination</keyword>
<dbReference type="InterPro" id="IPR002104">
    <property type="entry name" value="Integrase_catalytic"/>
</dbReference>
<evidence type="ECO:0000313" key="4">
    <source>
        <dbReference type="EMBL" id="ACC74002.1"/>
    </source>
</evidence>
<dbReference type="OrthoDB" id="662444at2"/>
<dbReference type="Gene3D" id="1.10.443.10">
    <property type="entry name" value="Intergrase catalytic core"/>
    <property type="match status" value="1"/>
</dbReference>
<protein>
    <submittedName>
        <fullName evidence="4">Integrase family protein</fullName>
    </submittedName>
</protein>
<dbReference type="EMBL" id="CP001044">
    <property type="protein sequence ID" value="ACC74002.1"/>
    <property type="molecule type" value="Genomic_DNA"/>
</dbReference>
<accession>B2JSI2</accession>
<dbReference type="PANTHER" id="PTHR30349">
    <property type="entry name" value="PHAGE INTEGRASE-RELATED"/>
    <property type="match status" value="1"/>
</dbReference>
<evidence type="ECO:0000313" key="5">
    <source>
        <dbReference type="Proteomes" id="UP000001192"/>
    </source>
</evidence>
<keyword evidence="5" id="KW-1185">Reference proteome</keyword>
<dbReference type="Proteomes" id="UP000001192">
    <property type="component" value="Chromosome 2"/>
</dbReference>
<dbReference type="STRING" id="391038.Bphy_4899"/>
<dbReference type="PROSITE" id="PS51898">
    <property type="entry name" value="TYR_RECOMBINASE"/>
    <property type="match status" value="1"/>
</dbReference>
<dbReference type="Pfam" id="PF00589">
    <property type="entry name" value="Phage_integrase"/>
    <property type="match status" value="1"/>
</dbReference>
<dbReference type="InterPro" id="IPR011010">
    <property type="entry name" value="DNA_brk_join_enz"/>
</dbReference>
<feature type="domain" description="Tyr recombinase" evidence="3">
    <location>
        <begin position="228"/>
        <end position="412"/>
    </location>
</feature>
<evidence type="ECO:0000256" key="2">
    <source>
        <dbReference type="ARBA" id="ARBA00023172"/>
    </source>
</evidence>
<dbReference type="GO" id="GO:0003677">
    <property type="term" value="F:DNA binding"/>
    <property type="evidence" value="ECO:0007669"/>
    <property type="project" value="InterPro"/>
</dbReference>
<name>B2JSI2_PARP8</name>
<proteinExistence type="predicted"/>
<dbReference type="eggNOG" id="COG4974">
    <property type="taxonomic scope" value="Bacteria"/>
</dbReference>
<dbReference type="AlphaFoldDB" id="B2JSI2"/>
<dbReference type="RefSeq" id="WP_012404171.1">
    <property type="nucleotide sequence ID" value="NC_010623.1"/>
</dbReference>
<keyword evidence="1" id="KW-0229">DNA integration</keyword>
<dbReference type="KEGG" id="bph:Bphy_4899"/>
<dbReference type="HOGENOM" id="CLU_027562_23_3_4"/>
<organism evidence="4 5">
    <name type="scientific">Paraburkholderia phymatum (strain DSM 17167 / CIP 108236 / LMG 21445 / STM815)</name>
    <name type="common">Burkholderia phymatum</name>
    <dbReference type="NCBI Taxonomy" id="391038"/>
    <lineage>
        <taxon>Bacteria</taxon>
        <taxon>Pseudomonadati</taxon>
        <taxon>Pseudomonadota</taxon>
        <taxon>Betaproteobacteria</taxon>
        <taxon>Burkholderiales</taxon>
        <taxon>Burkholderiaceae</taxon>
        <taxon>Paraburkholderia</taxon>
    </lineage>
</organism>
<evidence type="ECO:0000256" key="1">
    <source>
        <dbReference type="ARBA" id="ARBA00022908"/>
    </source>
</evidence>
<dbReference type="SUPFAM" id="SSF56349">
    <property type="entry name" value="DNA breaking-rejoining enzymes"/>
    <property type="match status" value="1"/>
</dbReference>